<dbReference type="EMBL" id="CAJVPL010000935">
    <property type="protein sequence ID" value="CAG8541441.1"/>
    <property type="molecule type" value="Genomic_DNA"/>
</dbReference>
<feature type="coiled-coil region" evidence="1">
    <location>
        <begin position="220"/>
        <end position="268"/>
    </location>
</feature>
<name>A0A9N9FJN3_9GLOM</name>
<comment type="caution">
    <text evidence="3">The sequence shown here is derived from an EMBL/GenBank/DDBJ whole genome shotgun (WGS) entry which is preliminary data.</text>
</comment>
<evidence type="ECO:0000256" key="2">
    <source>
        <dbReference type="SAM" id="MobiDB-lite"/>
    </source>
</evidence>
<keyword evidence="4" id="KW-1185">Reference proteome</keyword>
<dbReference type="Proteomes" id="UP000789831">
    <property type="component" value="Unassembled WGS sequence"/>
</dbReference>
<sequence length="550" mass="63093">MSQYGTGNNQKNFSFSNFGGLKRSNSLSHDDLFDLLEWVGIRSRWTNYVYLLLIVWDSDKRSDFRGGHKFGQEYDKVTEHLRELYTTDGATQNQFNLAMNSLEKFAKFFRNHEEDLRKPTLEYAYSQIGLTSADSYNEGALLREQLHRLSSDQRARIRHLLIRRIQSFAIFSGHVQRCALERQQLPNDNENISNETNDHSGSVAVTTTPTRISSNDHDEVTDLKNQILELQKKNKKLTELLSQSDEKVDVLQDQAARYKEEASNYQAALGNAINVRWRDDDPNNAVNMGDDIEKLVHLLGSFTKVKGSGVRIREDAASQLLASYKCKTEITDKRDAQEWIDAEEEWVSGSGFLVQEPSELALNQSYDSNYHNNLEVDIISITKDLIRLMTRFSEVRTGSDNFTPIAPIKLRQHVYAALGSRAFNDVTHPFIRHLAEKIISIMDFYRELVDEQKKQELSKEASDLILEVIHLFFFRLKAQPIVPEFQFFSAGCALDSELMEGTWENVQKSEVEICYFPVIGVNLGSKDRRVFTKARVIARPKSAFDDEGDD</sequence>
<dbReference type="AlphaFoldDB" id="A0A9N9FJN3"/>
<proteinExistence type="predicted"/>
<protein>
    <submittedName>
        <fullName evidence="3">8299_t:CDS:1</fullName>
    </submittedName>
</protein>
<reference evidence="3" key="1">
    <citation type="submission" date="2021-06" db="EMBL/GenBank/DDBJ databases">
        <authorList>
            <person name="Kallberg Y."/>
            <person name="Tangrot J."/>
            <person name="Rosling A."/>
        </authorList>
    </citation>
    <scope>NUCLEOTIDE SEQUENCE</scope>
    <source>
        <strain evidence="3">MT106</strain>
    </source>
</reference>
<keyword evidence="1" id="KW-0175">Coiled coil</keyword>
<accession>A0A9N9FJN3</accession>
<evidence type="ECO:0000313" key="4">
    <source>
        <dbReference type="Proteomes" id="UP000789831"/>
    </source>
</evidence>
<feature type="compositionally biased region" description="Polar residues" evidence="2">
    <location>
        <begin position="188"/>
        <end position="213"/>
    </location>
</feature>
<evidence type="ECO:0000256" key="1">
    <source>
        <dbReference type="SAM" id="Coils"/>
    </source>
</evidence>
<evidence type="ECO:0000313" key="3">
    <source>
        <dbReference type="EMBL" id="CAG8541441.1"/>
    </source>
</evidence>
<gene>
    <name evidence="3" type="ORF">AGERDE_LOCUS6205</name>
</gene>
<feature type="region of interest" description="Disordered" evidence="2">
    <location>
        <begin position="188"/>
        <end position="216"/>
    </location>
</feature>
<dbReference type="OrthoDB" id="2421414at2759"/>
<organism evidence="3 4">
    <name type="scientific">Ambispora gerdemannii</name>
    <dbReference type="NCBI Taxonomy" id="144530"/>
    <lineage>
        <taxon>Eukaryota</taxon>
        <taxon>Fungi</taxon>
        <taxon>Fungi incertae sedis</taxon>
        <taxon>Mucoromycota</taxon>
        <taxon>Glomeromycotina</taxon>
        <taxon>Glomeromycetes</taxon>
        <taxon>Archaeosporales</taxon>
        <taxon>Ambisporaceae</taxon>
        <taxon>Ambispora</taxon>
    </lineage>
</organism>